<comment type="subunit">
    <text evidence="14">V-ATPase is a heteromultimeric enzyme composed of a peripheral catalytic V1 complex (components A to H) attached to an integral membrane V0 proton pore complex (components: a, c, c', c'', d, e, f and VOA1). The decameric c-ring forms the proton-conducting pore, and is composed of eight proteolipid subunits c, one subunit c' and one subunit c''.</text>
</comment>
<dbReference type="FunFam" id="3.40.980.10:FF:000011">
    <property type="entry name" value="Molybdopterin molybdenumtransferase"/>
    <property type="match status" value="1"/>
</dbReference>
<keyword evidence="12" id="KW-0501">Molybdenum cofactor biosynthesis</keyword>
<dbReference type="InterPro" id="IPR005111">
    <property type="entry name" value="MoeA_C_domain_IV"/>
</dbReference>
<comment type="similarity">
    <text evidence="3">Belongs to the V-ATPase proteolipid subunit family.</text>
</comment>
<dbReference type="PRINTS" id="PR00122">
    <property type="entry name" value="VACATPASE"/>
</dbReference>
<dbReference type="Proteomes" id="UP000190744">
    <property type="component" value="Unassembled WGS sequence"/>
</dbReference>
<evidence type="ECO:0000256" key="11">
    <source>
        <dbReference type="ARBA" id="ARBA00023136"/>
    </source>
</evidence>
<dbReference type="GO" id="GO:0046961">
    <property type="term" value="F:proton-transporting ATPase activity, rotational mechanism"/>
    <property type="evidence" value="ECO:0007669"/>
    <property type="project" value="InterPro"/>
</dbReference>
<dbReference type="UniPathway" id="UPA00344"/>
<dbReference type="CDD" id="cd18178">
    <property type="entry name" value="ATP-synt_Vo_c_ATP6F_rpt2"/>
    <property type="match status" value="1"/>
</dbReference>
<dbReference type="CDD" id="cd00887">
    <property type="entry name" value="MoeA"/>
    <property type="match status" value="1"/>
</dbReference>
<dbReference type="InterPro" id="IPR000245">
    <property type="entry name" value="ATPase_proteolipid_csu"/>
</dbReference>
<dbReference type="PANTHER" id="PTHR10192:SF5">
    <property type="entry name" value="GEPHYRIN"/>
    <property type="match status" value="1"/>
</dbReference>
<dbReference type="Pfam" id="PF00137">
    <property type="entry name" value="ATP-synt_C"/>
    <property type="match status" value="1"/>
</dbReference>
<comment type="similarity">
    <text evidence="5">In the C-terminal section; belongs to the MoeA family.</text>
</comment>
<comment type="function">
    <text evidence="13">Proton-conducting pore forming subunit of the V0 complex of vacuolar(H+)-ATPase (V-ATPase), a multisubunit enzyme composed of a peripheral complex (V1) that hydrolyzes ATP and a membrane integral complex (V0) that translocates protons. V-ATPase is responsible for acidifying and maintaining the pH of intracellular compartments.</text>
</comment>
<keyword evidence="6" id="KW-0813">Transport</keyword>
<evidence type="ECO:0000256" key="14">
    <source>
        <dbReference type="ARBA" id="ARBA00046480"/>
    </source>
</evidence>
<dbReference type="Gene3D" id="3.90.105.10">
    <property type="entry name" value="Molybdopterin biosynthesis moea protein, domain 2"/>
    <property type="match status" value="1"/>
</dbReference>
<evidence type="ECO:0000313" key="18">
    <source>
        <dbReference type="EMBL" id="OOQ88015.1"/>
    </source>
</evidence>
<evidence type="ECO:0000256" key="8">
    <source>
        <dbReference type="ARBA" id="ARBA00022781"/>
    </source>
</evidence>
<evidence type="ECO:0000259" key="17">
    <source>
        <dbReference type="SMART" id="SM00852"/>
    </source>
</evidence>
<dbReference type="SMART" id="SM00852">
    <property type="entry name" value="MoCF_biosynth"/>
    <property type="match status" value="2"/>
</dbReference>
<evidence type="ECO:0000256" key="1">
    <source>
        <dbReference type="ARBA" id="ARBA00004141"/>
    </source>
</evidence>
<evidence type="ECO:0000256" key="16">
    <source>
        <dbReference type="SAM" id="Phobius"/>
    </source>
</evidence>
<dbReference type="Gene3D" id="3.40.980.10">
    <property type="entry name" value="MoaB/Mog-like domain"/>
    <property type="match status" value="2"/>
</dbReference>
<keyword evidence="10" id="KW-0406">Ion transport</keyword>
<dbReference type="InterPro" id="IPR036135">
    <property type="entry name" value="MoeA_linker/N_sf"/>
</dbReference>
<dbReference type="InterPro" id="IPR005110">
    <property type="entry name" value="MoeA_linker/N"/>
</dbReference>
<proteinExistence type="inferred from homology"/>
<feature type="compositionally biased region" description="Polar residues" evidence="15">
    <location>
        <begin position="448"/>
        <end position="460"/>
    </location>
</feature>
<dbReference type="Pfam" id="PF03454">
    <property type="entry name" value="MoeA_C"/>
    <property type="match status" value="1"/>
</dbReference>
<feature type="compositionally biased region" description="Basic residues" evidence="15">
    <location>
        <begin position="421"/>
        <end position="445"/>
    </location>
</feature>
<dbReference type="Gene3D" id="1.20.120.610">
    <property type="entry name" value="lithium bound rotor ring of v- atpase"/>
    <property type="match status" value="1"/>
</dbReference>
<dbReference type="PANTHER" id="PTHR10192">
    <property type="entry name" value="MOLYBDOPTERIN BIOSYNTHESIS PROTEIN"/>
    <property type="match status" value="1"/>
</dbReference>
<dbReference type="Gene3D" id="2.170.190.11">
    <property type="entry name" value="Molybdopterin biosynthesis moea protein, domain 3"/>
    <property type="match status" value="1"/>
</dbReference>
<evidence type="ECO:0000256" key="3">
    <source>
        <dbReference type="ARBA" id="ARBA00007296"/>
    </source>
</evidence>
<evidence type="ECO:0000256" key="4">
    <source>
        <dbReference type="ARBA" id="ARBA00007589"/>
    </source>
</evidence>
<dbReference type="CDD" id="cd00886">
    <property type="entry name" value="MogA_MoaB"/>
    <property type="match status" value="1"/>
</dbReference>
<comment type="subcellular location">
    <subcellularLocation>
        <location evidence="1">Membrane</location>
        <topology evidence="1">Multi-pass membrane protein</topology>
    </subcellularLocation>
</comment>
<keyword evidence="8" id="KW-0375">Hydrogen ion transport</keyword>
<evidence type="ECO:0000256" key="15">
    <source>
        <dbReference type="SAM" id="MobiDB-lite"/>
    </source>
</evidence>
<sequence length="942" mass="99169">MYPRYLYGVLTTTFVVVGLYMLFQGEGEAFNVGRFLEEVSPYAWANIGIGLCIGCSTIGAAWGIFLTGSSIVGGGVRAPRIRTKNLISIIFCEVVAIYGVIIAIIFSSKLSPVPESQLYTQSNYYTGYALFWGGITVGFCNLICGVSVGINGSGAALADAVDPSLRRPPKQRRSTDRPLRAKLQFPVPGIRGLPQSLHIDLLQDLSSLFHLPSSIAPSPRKPEILNDMETTEAGSRLKAAILIVSDTASKDPASDKTANALAPILAAEGKWETPAIKIVPDNVLQIQQAVCDWTDGPNWYNLVLLSGGTGFAVRDNTPEAVSPLIHRHAPGLVHGMIAASLKVTPFAMMARPVAGVRDKSLIITLPGSPKGAMENLDAVVKLLPHACLQAAGGSSRTMHAGGVKKLEAEAGVSSTSEQRQHEHHHHQHHHHHGHGHGCGHGHVVPKAHTSSADRPQSNDPSAGPNRRYRSSPYPMLSVEEALLQISEHTPEPTIIEAPVSLSVVGSVIAEDVYAAEAVPAYKASIVDGYAVIATESPSGPNTKGIFPVASVTHANVGGGLVPLQPGNIARITTGAPLPPNANAVVMVEDTVLASSTPDGTEEATVEILTGDIRPGENVREPGSDIALGSKILSRGDVISPVGGEIGLLAASGIRTVKVFKKPRVGVLSTGDELVEHDDPRTLTGGQIRDSNRPSLLSCLQSWGFPTVDLGIARDTPAGEIEHALRDSLRGVGRASSSVDVIVTTGGVSMGELDLLKPTIERSLGGTIHFGRVSMKPGKPTTFATIPFKEATSATEGAQQERQSKLIFALPGNPASALVTLNLFVLPSLHKLSGLGESSQALASKPWMAPQLGLPRVAVVLTHDFPLDPKRTEYHRAVVTASRSDGRLYATSTGLGGTGQRSSRVGSLATANALVVLRPGSGVVTKGEIVEALMMGYVHGCDT</sequence>
<keyword evidence="11 16" id="KW-0472">Membrane</keyword>
<comment type="similarity">
    <text evidence="4">In the N-terminal section; belongs to the MoaB/Mog family.</text>
</comment>
<feature type="transmembrane region" description="Helical" evidence="16">
    <location>
        <begin position="128"/>
        <end position="150"/>
    </location>
</feature>
<dbReference type="GO" id="GO:0005774">
    <property type="term" value="C:vacuolar membrane"/>
    <property type="evidence" value="ECO:0007669"/>
    <property type="project" value="UniProtKB-ARBA"/>
</dbReference>
<reference evidence="19" key="1">
    <citation type="submission" date="2015-09" db="EMBL/GenBank/DDBJ databases">
        <authorList>
            <person name="Fill T.P."/>
            <person name="Baretta J.F."/>
            <person name="de Almeida L.G."/>
            <person name="Rocha M."/>
            <person name="de Souza D.H."/>
            <person name="Malavazi I."/>
            <person name="Cerdeira L.T."/>
            <person name="Hong H."/>
            <person name="Samborskyy M."/>
            <person name="de Vasconcelos A.T."/>
            <person name="Leadlay P."/>
            <person name="Rodrigues-Filho E."/>
        </authorList>
    </citation>
    <scope>NUCLEOTIDE SEQUENCE [LARGE SCALE GENOMIC DNA]</scope>
    <source>
        <strain evidence="19">LaBioMMi 136</strain>
    </source>
</reference>
<evidence type="ECO:0000256" key="12">
    <source>
        <dbReference type="ARBA" id="ARBA00023150"/>
    </source>
</evidence>
<dbReference type="InterPro" id="IPR001453">
    <property type="entry name" value="MoaB/Mog_dom"/>
</dbReference>
<evidence type="ECO:0000256" key="2">
    <source>
        <dbReference type="ARBA" id="ARBA00005046"/>
    </source>
</evidence>
<dbReference type="InterPro" id="IPR008284">
    <property type="entry name" value="MoCF_biosynth_CS"/>
</dbReference>
<evidence type="ECO:0000256" key="10">
    <source>
        <dbReference type="ARBA" id="ARBA00023065"/>
    </source>
</evidence>
<dbReference type="CDD" id="cd18177">
    <property type="entry name" value="ATP-synt_Vo_c_ATP6F_rpt1"/>
    <property type="match status" value="1"/>
</dbReference>
<evidence type="ECO:0000256" key="7">
    <source>
        <dbReference type="ARBA" id="ARBA00022692"/>
    </source>
</evidence>
<dbReference type="Pfam" id="PF00994">
    <property type="entry name" value="MoCF_biosynth"/>
    <property type="match status" value="2"/>
</dbReference>
<dbReference type="SUPFAM" id="SSF63867">
    <property type="entry name" value="MoeA C-terminal domain-like"/>
    <property type="match status" value="1"/>
</dbReference>
<dbReference type="FunFam" id="2.170.190.11:FF:000002">
    <property type="entry name" value="Molybdopterin molybdenumtransferase"/>
    <property type="match status" value="1"/>
</dbReference>
<evidence type="ECO:0000256" key="5">
    <source>
        <dbReference type="ARBA" id="ARBA00008339"/>
    </source>
</evidence>
<dbReference type="SUPFAM" id="SSF63882">
    <property type="entry name" value="MoeA N-terminal region -like"/>
    <property type="match status" value="1"/>
</dbReference>
<dbReference type="AlphaFoldDB" id="A0A1S9RR92"/>
<dbReference type="SUPFAM" id="SSF81333">
    <property type="entry name" value="F1F0 ATP synthase subunit C"/>
    <property type="match status" value="1"/>
</dbReference>
<feature type="domain" description="MoaB/Mog" evidence="17">
    <location>
        <begin position="240"/>
        <end position="386"/>
    </location>
</feature>
<organism evidence="18 19">
    <name type="scientific">Penicillium brasilianum</name>
    <dbReference type="NCBI Taxonomy" id="104259"/>
    <lineage>
        <taxon>Eukaryota</taxon>
        <taxon>Fungi</taxon>
        <taxon>Dikarya</taxon>
        <taxon>Ascomycota</taxon>
        <taxon>Pezizomycotina</taxon>
        <taxon>Eurotiomycetes</taxon>
        <taxon>Eurotiomycetidae</taxon>
        <taxon>Eurotiales</taxon>
        <taxon>Aspergillaceae</taxon>
        <taxon>Penicillium</taxon>
    </lineage>
</organism>
<feature type="transmembrane region" description="Helical" evidence="16">
    <location>
        <begin position="43"/>
        <end position="65"/>
    </location>
</feature>
<feature type="transmembrane region" description="Helical" evidence="16">
    <location>
        <begin position="5"/>
        <end position="23"/>
    </location>
</feature>
<evidence type="ECO:0000256" key="13">
    <source>
        <dbReference type="ARBA" id="ARBA00045519"/>
    </source>
</evidence>
<dbReference type="Pfam" id="PF03453">
    <property type="entry name" value="MoeA_N"/>
    <property type="match status" value="1"/>
</dbReference>
<keyword evidence="7 16" id="KW-0812">Transmembrane</keyword>
<dbReference type="Gene3D" id="2.40.340.10">
    <property type="entry name" value="MoeA, C-terminal, domain IV"/>
    <property type="match status" value="1"/>
</dbReference>
<dbReference type="GO" id="GO:0061599">
    <property type="term" value="F:molybdopterin molybdotransferase activity"/>
    <property type="evidence" value="ECO:0007669"/>
    <property type="project" value="TreeGrafter"/>
</dbReference>
<gene>
    <name evidence="18" type="ORF">PEBR_14591</name>
</gene>
<evidence type="ECO:0000313" key="19">
    <source>
        <dbReference type="Proteomes" id="UP000190744"/>
    </source>
</evidence>
<dbReference type="PROSITE" id="PS01079">
    <property type="entry name" value="MOCF_BIOSYNTHESIS_2"/>
    <property type="match status" value="1"/>
</dbReference>
<evidence type="ECO:0000256" key="9">
    <source>
        <dbReference type="ARBA" id="ARBA00022989"/>
    </source>
</evidence>
<dbReference type="InterPro" id="IPR038987">
    <property type="entry name" value="MoeA-like"/>
</dbReference>
<name>A0A1S9RR92_PENBI</name>
<feature type="transmembrane region" description="Helical" evidence="16">
    <location>
        <begin position="86"/>
        <end position="108"/>
    </location>
</feature>
<dbReference type="InterPro" id="IPR036425">
    <property type="entry name" value="MoaB/Mog-like_dom_sf"/>
</dbReference>
<dbReference type="InterPro" id="IPR036688">
    <property type="entry name" value="MoeA_C_domain_IV_sf"/>
</dbReference>
<evidence type="ECO:0000256" key="6">
    <source>
        <dbReference type="ARBA" id="ARBA00022448"/>
    </source>
</evidence>
<keyword evidence="9 16" id="KW-1133">Transmembrane helix</keyword>
<comment type="caution">
    <text evidence="18">The sequence shown here is derived from an EMBL/GenBank/DDBJ whole genome shotgun (WGS) entry which is preliminary data.</text>
</comment>
<dbReference type="NCBIfam" id="TIGR00177">
    <property type="entry name" value="molyb_syn"/>
    <property type="match status" value="1"/>
</dbReference>
<dbReference type="GO" id="GO:0005829">
    <property type="term" value="C:cytosol"/>
    <property type="evidence" value="ECO:0007669"/>
    <property type="project" value="TreeGrafter"/>
</dbReference>
<dbReference type="InterPro" id="IPR035921">
    <property type="entry name" value="F/V-ATP_Csub_sf"/>
</dbReference>
<feature type="region of interest" description="Disordered" evidence="15">
    <location>
        <begin position="407"/>
        <end position="471"/>
    </location>
</feature>
<dbReference type="FunFam" id="3.40.980.10:FF:000013">
    <property type="entry name" value="Molybdopterin molybdenumtransferase"/>
    <property type="match status" value="1"/>
</dbReference>
<accession>A0A1S9RR92</accession>
<dbReference type="GO" id="GO:0033179">
    <property type="term" value="C:proton-transporting V-type ATPase, V0 domain"/>
    <property type="evidence" value="ECO:0007669"/>
    <property type="project" value="InterPro"/>
</dbReference>
<dbReference type="SUPFAM" id="SSF53218">
    <property type="entry name" value="Molybdenum cofactor biosynthesis proteins"/>
    <property type="match status" value="2"/>
</dbReference>
<dbReference type="FunFam" id="1.20.120.610:FF:000002">
    <property type="entry name" value="V-type proton ATPase proteolipid subunit"/>
    <property type="match status" value="1"/>
</dbReference>
<feature type="domain" description="MoaB/Mog" evidence="17">
    <location>
        <begin position="665"/>
        <end position="830"/>
    </location>
</feature>
<comment type="pathway">
    <text evidence="2">Cofactor biosynthesis; molybdopterin biosynthesis.</text>
</comment>
<dbReference type="EMBL" id="LJBN01000121">
    <property type="protein sequence ID" value="OOQ88015.1"/>
    <property type="molecule type" value="Genomic_DNA"/>
</dbReference>
<dbReference type="InterPro" id="IPR002379">
    <property type="entry name" value="ATPase_proteolipid_c-like_dom"/>
</dbReference>
<dbReference type="GO" id="GO:0006777">
    <property type="term" value="P:Mo-molybdopterin cofactor biosynthetic process"/>
    <property type="evidence" value="ECO:0007669"/>
    <property type="project" value="UniProtKB-KW"/>
</dbReference>
<protein>
    <submittedName>
        <fullName evidence="18">Putative molybdenum cofactor biosynthesis protein Gephyrin</fullName>
    </submittedName>
</protein>